<protein>
    <recommendedName>
        <fullName evidence="3">Piezo TM1-24 domain-containing protein</fullName>
    </recommendedName>
</protein>
<feature type="transmembrane region" description="Helical" evidence="2">
    <location>
        <begin position="92"/>
        <end position="108"/>
    </location>
</feature>
<dbReference type="AlphaFoldDB" id="A0A7R9AWQ2"/>
<feature type="transmembrane region" description="Helical" evidence="2">
    <location>
        <begin position="664"/>
        <end position="680"/>
    </location>
</feature>
<dbReference type="PANTHER" id="PTHR47049">
    <property type="entry name" value="PIEZO-TYPE MECHANOSENSITIVE ION CHANNEL HOMOLOG"/>
    <property type="match status" value="1"/>
</dbReference>
<dbReference type="PANTHER" id="PTHR47049:SF2">
    <property type="entry name" value="PIEZO-TYPE MECHANOSENSITIVE ION CHANNEL HOMOLOG"/>
    <property type="match status" value="1"/>
</dbReference>
<feature type="transmembrane region" description="Helical" evidence="2">
    <location>
        <begin position="260"/>
        <end position="279"/>
    </location>
</feature>
<dbReference type="Pfam" id="PF24871">
    <property type="entry name" value="Piezo_TM1-24"/>
    <property type="match status" value="1"/>
</dbReference>
<dbReference type="EMBL" id="OC002567">
    <property type="protein sequence ID" value="CAD7262043.1"/>
    <property type="molecule type" value="Genomic_DNA"/>
</dbReference>
<feature type="transmembrane region" description="Helical" evidence="2">
    <location>
        <begin position="221"/>
        <end position="248"/>
    </location>
</feature>
<evidence type="ECO:0000313" key="4">
    <source>
        <dbReference type="EMBL" id="CAD7262043.1"/>
    </source>
</evidence>
<feature type="region of interest" description="Disordered" evidence="1">
    <location>
        <begin position="377"/>
        <end position="404"/>
    </location>
</feature>
<keyword evidence="2" id="KW-0472">Membrane</keyword>
<feature type="region of interest" description="Disordered" evidence="1">
    <location>
        <begin position="722"/>
        <end position="749"/>
    </location>
</feature>
<feature type="transmembrane region" description="Helical" evidence="2">
    <location>
        <begin position="62"/>
        <end position="80"/>
    </location>
</feature>
<evidence type="ECO:0000256" key="2">
    <source>
        <dbReference type="SAM" id="Phobius"/>
    </source>
</evidence>
<dbReference type="GO" id="GO:0008381">
    <property type="term" value="F:mechanosensitive monoatomic ion channel activity"/>
    <property type="evidence" value="ECO:0007669"/>
    <property type="project" value="InterPro"/>
</dbReference>
<accession>A0A7R9AWQ2</accession>
<dbReference type="InterPro" id="IPR027272">
    <property type="entry name" value="Piezo"/>
</dbReference>
<evidence type="ECO:0000259" key="3">
    <source>
        <dbReference type="Pfam" id="PF24871"/>
    </source>
</evidence>
<evidence type="ECO:0000256" key="1">
    <source>
        <dbReference type="SAM" id="MobiDB-lite"/>
    </source>
</evidence>
<dbReference type="GO" id="GO:0016020">
    <property type="term" value="C:membrane"/>
    <property type="evidence" value="ECO:0007669"/>
    <property type="project" value="InterPro"/>
</dbReference>
<feature type="transmembrane region" description="Helical" evidence="2">
    <location>
        <begin position="479"/>
        <end position="501"/>
    </location>
</feature>
<feature type="transmembrane region" description="Helical" evidence="2">
    <location>
        <begin position="633"/>
        <end position="658"/>
    </location>
</feature>
<feature type="transmembrane region" description="Helical" evidence="2">
    <location>
        <begin position="687"/>
        <end position="705"/>
    </location>
</feature>
<feature type="compositionally biased region" description="Polar residues" evidence="1">
    <location>
        <begin position="377"/>
        <end position="388"/>
    </location>
</feature>
<gene>
    <name evidence="4" type="ORF">TSIB3V08_LOCUS6162</name>
</gene>
<feature type="transmembrane region" description="Helical" evidence="2">
    <location>
        <begin position="135"/>
        <end position="156"/>
    </location>
</feature>
<feature type="transmembrane region" description="Helical" evidence="2">
    <location>
        <begin position="285"/>
        <end position="305"/>
    </location>
</feature>
<reference evidence="4" key="1">
    <citation type="submission" date="2020-11" db="EMBL/GenBank/DDBJ databases">
        <authorList>
            <person name="Tran Van P."/>
        </authorList>
    </citation>
    <scope>NUCLEOTIDE SEQUENCE</scope>
</reference>
<feature type="transmembrane region" description="Helical" evidence="2">
    <location>
        <begin position="508"/>
        <end position="530"/>
    </location>
</feature>
<keyword evidence="2" id="KW-1133">Transmembrane helix</keyword>
<feature type="transmembrane region" description="Helical" evidence="2">
    <location>
        <begin position="579"/>
        <end position="596"/>
    </location>
</feature>
<name>A0A7R9AWQ2_TIMSH</name>
<proteinExistence type="predicted"/>
<dbReference type="InterPro" id="IPR056769">
    <property type="entry name" value="Piezo_TM1-24"/>
</dbReference>
<organism evidence="4">
    <name type="scientific">Timema shepardi</name>
    <name type="common">Walking stick</name>
    <dbReference type="NCBI Taxonomy" id="629360"/>
    <lineage>
        <taxon>Eukaryota</taxon>
        <taxon>Metazoa</taxon>
        <taxon>Ecdysozoa</taxon>
        <taxon>Arthropoda</taxon>
        <taxon>Hexapoda</taxon>
        <taxon>Insecta</taxon>
        <taxon>Pterygota</taxon>
        <taxon>Neoptera</taxon>
        <taxon>Polyneoptera</taxon>
        <taxon>Phasmatodea</taxon>
        <taxon>Timematodea</taxon>
        <taxon>Timematoidea</taxon>
        <taxon>Timematidae</taxon>
        <taxon>Timema</taxon>
    </lineage>
</organism>
<feature type="transmembrane region" description="Helical" evidence="2">
    <location>
        <begin position="338"/>
        <end position="358"/>
    </location>
</feature>
<feature type="domain" description="Piezo TM1-24" evidence="3">
    <location>
        <begin position="33"/>
        <end position="364"/>
    </location>
</feature>
<keyword evidence="2" id="KW-0812">Transmembrane</keyword>
<feature type="transmembrane region" description="Helical" evidence="2">
    <location>
        <begin position="177"/>
        <end position="201"/>
    </location>
</feature>
<feature type="compositionally biased region" description="Basic and acidic residues" evidence="1">
    <location>
        <begin position="728"/>
        <end position="742"/>
    </location>
</feature>
<sequence length="886" mass="100494">MASLVLTDSSQLTADGQHLGDGLPPTGLCDKLLDCVLALFQFISRSSYVATSITMMAWSITYHSWLTFVLLLWASVLWIVPNQRRSMLRCSPFLVFYALFLLLSQYIYSMDLTEAELPQKVEGFNLKQIGFVKALYLPIRPILVKSLYTIMFWTTLRQFMQERFEQRSSSTLEDMVAPLQITVGAATRGLSVCLSVLYTSLHYVPPCAWFSMSSEPQPSPFMTKLGACLQAFFTKFWIWVVAIMLFGISFVGTRMTVLRIIYMALFLVFILTFQVSYQFWRKMMYAFWLTVILYSMSILVLIYTYQFDNFPEYWEVYLGVPKNIQQDLGLETYQTGDLFVRLLSPAFFLVITVIQLHYYHKDFLAISDIKSRSMSAGRASQGSNNYKSEGSAGPQGAEPDDPTDVPVNVLPSLRTLKPVESTVPSRNGALAPRPPCSVSQLYQPVPDVTKAELVQLMAELKSRLGAVVELFWCFLELHLIKIMMLSVCALHLLLVVLVVAAMSFGRNVLMVVTHIVSVLISLLLLTNMIYQIDFFKHDEYNVNCTDTHLVPSPPEERPLNDADWVGLQKTSKIRTLPDLLKGYIGLIVLATILAVVDIRQMYRRHMDGACLMRPTVIFPQIQRVHTDDNIKSCLMFLFNYGFYKFGVEVSLVMTVILIGSRMDVYAVLYGLWLCILFALKRETIARVWGFFQLFIIIVIPIQYAMAVGLPPGLCIAGGQFRPAEPEDSSDRQSREDSSDRQSVRTVPTSRAGAQFRLAECEDISDRPSWRTVPTGRAVRTVPTGRAVRTVPTGRAVRTVSTGRAVRTVPTGRAGGQFRLAEPEDSSDWQSRRTVPTGRAGGQFRLAECIEKLLFEYPWYETDLLRRLQEWMYLPDPLHSPPSYKLL</sequence>